<sequence length="513" mass="55087">MFNQWPTRLMSLLFVLTLIVGGVGFVAAAGPNVLPGERVHFTSSGFISDEQVDFWITNPQGMSQPRSPAVRADASGSVDWSWDVPLDAPGGQWMAVARGTRSNHHAPAPFTVVAGAAPSRAVRAEPAAGPAGTTFQFTVSGLPPGERFGPWLLGPDGRNYDIDPTSEDIPTLTVDDGGQLRWSWTAPDGSLTGAWRAMARSRTGAAQVEVPFTITGVAPPAVERRVEPAIGAPGTTFTIIVGGLQPDEVAGGWLSDPNGRAVAGTPYFTVDRAGVARWSWTAPAQAQGGRWQAVTRGTESRTEVVLDLYITGPEAVPAPTPAPEGTLRASVAPASGQPGSIFQFSVNGMASNDGELAYWFIDGAGNPVAVLEKIRVDREGRATWTWEVPRIVEPGTWTMTARGRNSYREVSVTFTIDISRTPVVGIEPASAPAGTRFSFLATDFNPYERIDSWAEGPDGRNIHGNLDEILANRQGEARWTWQAPNDMMPGNWIMHVQGRDRQLQLQIPFTITP</sequence>
<gene>
    <name evidence="1" type="ORF">EI684_02265</name>
</gene>
<dbReference type="Proteomes" id="UP000280307">
    <property type="component" value="Unassembled WGS sequence"/>
</dbReference>
<evidence type="ECO:0000313" key="1">
    <source>
        <dbReference type="EMBL" id="RRR76887.1"/>
    </source>
</evidence>
<organism evidence="1 2">
    <name type="scientific">Candidatus Viridilinea halotolerans</name>
    <dbReference type="NCBI Taxonomy" id="2491704"/>
    <lineage>
        <taxon>Bacteria</taxon>
        <taxon>Bacillati</taxon>
        <taxon>Chloroflexota</taxon>
        <taxon>Chloroflexia</taxon>
        <taxon>Chloroflexales</taxon>
        <taxon>Chloroflexineae</taxon>
        <taxon>Oscillochloridaceae</taxon>
        <taxon>Candidatus Viridilinea</taxon>
    </lineage>
</organism>
<dbReference type="AlphaFoldDB" id="A0A426U9G4"/>
<accession>A0A426U9G4</accession>
<proteinExistence type="predicted"/>
<name>A0A426U9G4_9CHLR</name>
<reference evidence="1 2" key="1">
    <citation type="submission" date="2018-12" db="EMBL/GenBank/DDBJ databases">
        <title>Genome Sequence of Candidatus Viridilinea halotolerans isolated from saline sulfide-rich spring.</title>
        <authorList>
            <person name="Grouzdev D.S."/>
            <person name="Burganskaya E.I."/>
            <person name="Krutkina M.S."/>
            <person name="Sukhacheva M.V."/>
            <person name="Gorlenko V.M."/>
        </authorList>
    </citation>
    <scope>NUCLEOTIDE SEQUENCE [LARGE SCALE GENOMIC DNA]</scope>
    <source>
        <strain evidence="1">Chok-6</strain>
    </source>
</reference>
<dbReference type="EMBL" id="RSAS01000091">
    <property type="protein sequence ID" value="RRR76887.1"/>
    <property type="molecule type" value="Genomic_DNA"/>
</dbReference>
<evidence type="ECO:0000313" key="2">
    <source>
        <dbReference type="Proteomes" id="UP000280307"/>
    </source>
</evidence>
<comment type="caution">
    <text evidence="1">The sequence shown here is derived from an EMBL/GenBank/DDBJ whole genome shotgun (WGS) entry which is preliminary data.</text>
</comment>
<protein>
    <submittedName>
        <fullName evidence="1">Uncharacterized protein</fullName>
    </submittedName>
</protein>